<keyword evidence="2" id="KW-1185">Reference proteome</keyword>
<accession>A0ACB9HHV2</accession>
<reference evidence="2" key="1">
    <citation type="journal article" date="2022" name="Mol. Ecol. Resour.">
        <title>The genomes of chicory, endive, great burdock and yacon provide insights into Asteraceae palaeo-polyploidization history and plant inulin production.</title>
        <authorList>
            <person name="Fan W."/>
            <person name="Wang S."/>
            <person name="Wang H."/>
            <person name="Wang A."/>
            <person name="Jiang F."/>
            <person name="Liu H."/>
            <person name="Zhao H."/>
            <person name="Xu D."/>
            <person name="Zhang Y."/>
        </authorList>
    </citation>
    <scope>NUCLEOTIDE SEQUENCE [LARGE SCALE GENOMIC DNA]</scope>
    <source>
        <strain evidence="2">cv. Yunnan</strain>
    </source>
</reference>
<proteinExistence type="predicted"/>
<evidence type="ECO:0000313" key="2">
    <source>
        <dbReference type="Proteomes" id="UP001056120"/>
    </source>
</evidence>
<evidence type="ECO:0000313" key="1">
    <source>
        <dbReference type="EMBL" id="KAI3795304.1"/>
    </source>
</evidence>
<dbReference type="Proteomes" id="UP001056120">
    <property type="component" value="Linkage Group LG12"/>
</dbReference>
<name>A0ACB9HHV2_9ASTR</name>
<reference evidence="1 2" key="2">
    <citation type="journal article" date="2022" name="Mol. Ecol. Resour.">
        <title>The genomes of chicory, endive, great burdock and yacon provide insights into Asteraceae paleo-polyploidization history and plant inulin production.</title>
        <authorList>
            <person name="Fan W."/>
            <person name="Wang S."/>
            <person name="Wang H."/>
            <person name="Wang A."/>
            <person name="Jiang F."/>
            <person name="Liu H."/>
            <person name="Zhao H."/>
            <person name="Xu D."/>
            <person name="Zhang Y."/>
        </authorList>
    </citation>
    <scope>NUCLEOTIDE SEQUENCE [LARGE SCALE GENOMIC DNA]</scope>
    <source>
        <strain evidence="2">cv. Yunnan</strain>
        <tissue evidence="1">Leaves</tissue>
    </source>
</reference>
<comment type="caution">
    <text evidence="1">The sequence shown here is derived from an EMBL/GenBank/DDBJ whole genome shotgun (WGS) entry which is preliminary data.</text>
</comment>
<organism evidence="1 2">
    <name type="scientific">Smallanthus sonchifolius</name>
    <dbReference type="NCBI Taxonomy" id="185202"/>
    <lineage>
        <taxon>Eukaryota</taxon>
        <taxon>Viridiplantae</taxon>
        <taxon>Streptophyta</taxon>
        <taxon>Embryophyta</taxon>
        <taxon>Tracheophyta</taxon>
        <taxon>Spermatophyta</taxon>
        <taxon>Magnoliopsida</taxon>
        <taxon>eudicotyledons</taxon>
        <taxon>Gunneridae</taxon>
        <taxon>Pentapetalae</taxon>
        <taxon>asterids</taxon>
        <taxon>campanulids</taxon>
        <taxon>Asterales</taxon>
        <taxon>Asteraceae</taxon>
        <taxon>Asteroideae</taxon>
        <taxon>Heliantheae alliance</taxon>
        <taxon>Millerieae</taxon>
        <taxon>Smallanthus</taxon>
    </lineage>
</organism>
<gene>
    <name evidence="1" type="ORF">L1987_37955</name>
</gene>
<protein>
    <submittedName>
        <fullName evidence="1">Uncharacterized protein</fullName>
    </submittedName>
</protein>
<sequence length="79" mass="8701">MEVKIKKGGPEEELSEPVSPTGQYFSIPPAVCIIAVFEFENSVDDSNFAAVIMDTFPRINPRFTSVMTLCSGLLDIWSS</sequence>
<dbReference type="EMBL" id="CM042029">
    <property type="protein sequence ID" value="KAI3795304.1"/>
    <property type="molecule type" value="Genomic_DNA"/>
</dbReference>